<protein>
    <recommendedName>
        <fullName evidence="4">CCT domain-containing protein</fullName>
    </recommendedName>
</protein>
<dbReference type="PANTHER" id="PTHR31319:SF77">
    <property type="entry name" value="ZINC FINGER PROTEIN CONSTANS-LIKE 4"/>
    <property type="match status" value="1"/>
</dbReference>
<name>A0A7S2ZJW3_9RHOD</name>
<evidence type="ECO:0000256" key="2">
    <source>
        <dbReference type="ARBA" id="ARBA00023242"/>
    </source>
</evidence>
<comment type="subcellular location">
    <subcellularLocation>
        <location evidence="1">Nucleus</location>
    </subcellularLocation>
</comment>
<dbReference type="PROSITE" id="PS51017">
    <property type="entry name" value="CCT"/>
    <property type="match status" value="1"/>
</dbReference>
<organism evidence="5">
    <name type="scientific">Rhodosorus marinus</name>
    <dbReference type="NCBI Taxonomy" id="101924"/>
    <lineage>
        <taxon>Eukaryota</taxon>
        <taxon>Rhodophyta</taxon>
        <taxon>Stylonematophyceae</taxon>
        <taxon>Stylonematales</taxon>
        <taxon>Stylonemataceae</taxon>
        <taxon>Rhodosorus</taxon>
    </lineage>
</organism>
<dbReference type="InterPro" id="IPR045281">
    <property type="entry name" value="CONSTANS-like"/>
</dbReference>
<reference evidence="5" key="1">
    <citation type="submission" date="2021-01" db="EMBL/GenBank/DDBJ databases">
        <authorList>
            <person name="Corre E."/>
            <person name="Pelletier E."/>
            <person name="Niang G."/>
            <person name="Scheremetjew M."/>
            <person name="Finn R."/>
            <person name="Kale V."/>
            <person name="Holt S."/>
            <person name="Cochrane G."/>
            <person name="Meng A."/>
            <person name="Brown T."/>
            <person name="Cohen L."/>
        </authorList>
    </citation>
    <scope>NUCLEOTIDE SEQUENCE</scope>
    <source>
        <strain evidence="5">CCMP 769</strain>
    </source>
</reference>
<dbReference type="PANTHER" id="PTHR31319">
    <property type="entry name" value="ZINC FINGER PROTEIN CONSTANS-LIKE 4"/>
    <property type="match status" value="1"/>
</dbReference>
<accession>A0A7S2ZJW3</accession>
<dbReference type="AlphaFoldDB" id="A0A7S2ZJW3"/>
<dbReference type="InterPro" id="IPR010402">
    <property type="entry name" value="CCT_domain"/>
</dbReference>
<evidence type="ECO:0000256" key="3">
    <source>
        <dbReference type="SAM" id="MobiDB-lite"/>
    </source>
</evidence>
<evidence type="ECO:0000313" key="5">
    <source>
        <dbReference type="EMBL" id="CAE0042599.1"/>
    </source>
</evidence>
<feature type="compositionally biased region" description="Basic and acidic residues" evidence="3">
    <location>
        <begin position="212"/>
        <end position="222"/>
    </location>
</feature>
<keyword evidence="2" id="KW-0539">Nucleus</keyword>
<dbReference type="Pfam" id="PF06203">
    <property type="entry name" value="CCT"/>
    <property type="match status" value="1"/>
</dbReference>
<feature type="domain" description="CCT" evidence="4">
    <location>
        <begin position="158"/>
        <end position="200"/>
    </location>
</feature>
<dbReference type="EMBL" id="HBHW01013543">
    <property type="protein sequence ID" value="CAE0042599.1"/>
    <property type="molecule type" value="Transcribed_RNA"/>
</dbReference>
<evidence type="ECO:0000256" key="1">
    <source>
        <dbReference type="ARBA" id="ARBA00004123"/>
    </source>
</evidence>
<evidence type="ECO:0000259" key="4">
    <source>
        <dbReference type="PROSITE" id="PS51017"/>
    </source>
</evidence>
<sequence length="222" mass="25594">MSEDFSEIFDSDVFDYKKEESLFDNLDDLEVALQSSPRDNEWLDTMRSEFEESVLKQVLKAELPSPSNMRRCDSLPAHMQFLEKQKPKGIQKVSSMASLGSKNLASMCSEVTITPTSSVPDLLDYERRHAALDKAEIGLGIERMKLNNGSFSPTMWSRDEALMRYRRKKNNRCFKKKIRYECRRKIASDRPRVGGRFARTEEEGGEIDDTDQYVKLEEVPSS</sequence>
<dbReference type="GO" id="GO:0005634">
    <property type="term" value="C:nucleus"/>
    <property type="evidence" value="ECO:0007669"/>
    <property type="project" value="UniProtKB-SubCell"/>
</dbReference>
<proteinExistence type="predicted"/>
<dbReference type="GO" id="GO:0003700">
    <property type="term" value="F:DNA-binding transcription factor activity"/>
    <property type="evidence" value="ECO:0007669"/>
    <property type="project" value="TreeGrafter"/>
</dbReference>
<gene>
    <name evidence="5" type="ORF">RMAR00112_LOCUS10567</name>
</gene>
<feature type="region of interest" description="Disordered" evidence="3">
    <location>
        <begin position="198"/>
        <end position="222"/>
    </location>
</feature>